<gene>
    <name evidence="1" type="ORF">EJ997_07890</name>
</gene>
<keyword evidence="2" id="KW-1185">Reference proteome</keyword>
<proteinExistence type="predicted"/>
<dbReference type="OrthoDB" id="4338705at2"/>
<dbReference type="KEGG" id="flh:EJ997_07890"/>
<organism evidence="1 2">
    <name type="scientific">Flaviflexus ciconiae</name>
    <dbReference type="NCBI Taxonomy" id="2496867"/>
    <lineage>
        <taxon>Bacteria</taxon>
        <taxon>Bacillati</taxon>
        <taxon>Actinomycetota</taxon>
        <taxon>Actinomycetes</taxon>
        <taxon>Actinomycetales</taxon>
        <taxon>Actinomycetaceae</taxon>
        <taxon>Flaviflexus</taxon>
    </lineage>
</organism>
<evidence type="ECO:0000313" key="1">
    <source>
        <dbReference type="EMBL" id="AZQ77264.1"/>
    </source>
</evidence>
<sequence length="132" mass="14772">MSQMQQKLTLAEKRRDALQLRLKGVPYEEIALELGYANRSGPYKAVQAALTDVYREDAETYRALQMERLDAVTRALFERLEDGEVSAATPLLKALEAMDRYAGFNKDTAGHERAATLLDALIVNSRAGLLNR</sequence>
<dbReference type="AlphaFoldDB" id="A0A3Q9G450"/>
<reference evidence="1 2" key="1">
    <citation type="submission" date="2018-12" db="EMBL/GenBank/DDBJ databases">
        <title>Complete genome sequence of Flaviflexus sp. H23T48.</title>
        <authorList>
            <person name="Bae J.-W."/>
            <person name="Lee J.-Y."/>
        </authorList>
    </citation>
    <scope>NUCLEOTIDE SEQUENCE [LARGE SCALE GENOMIC DNA]</scope>
    <source>
        <strain evidence="1 2">H23T48</strain>
    </source>
</reference>
<protein>
    <submittedName>
        <fullName evidence="1">Uncharacterized protein</fullName>
    </submittedName>
</protein>
<dbReference type="Proteomes" id="UP000280344">
    <property type="component" value="Chromosome"/>
</dbReference>
<evidence type="ECO:0000313" key="2">
    <source>
        <dbReference type="Proteomes" id="UP000280344"/>
    </source>
</evidence>
<name>A0A3Q9G450_9ACTO</name>
<dbReference type="EMBL" id="CP034593">
    <property type="protein sequence ID" value="AZQ77264.1"/>
    <property type="molecule type" value="Genomic_DNA"/>
</dbReference>
<accession>A0A3Q9G450</accession>